<evidence type="ECO:0000256" key="6">
    <source>
        <dbReference type="ARBA" id="ARBA00023288"/>
    </source>
</evidence>
<sequence length="45" mass="4610">MKRLIALMLLALFSIGTLSACNTMAGAGKDVQKAGEKVEDAATGN</sequence>
<keyword evidence="3 7" id="KW-0732">Signal</keyword>
<dbReference type="PROSITE" id="PS51257">
    <property type="entry name" value="PROKAR_LIPOPROTEIN"/>
    <property type="match status" value="1"/>
</dbReference>
<evidence type="ECO:0000256" key="7">
    <source>
        <dbReference type="SAM" id="SignalP"/>
    </source>
</evidence>
<evidence type="ECO:0000256" key="3">
    <source>
        <dbReference type="ARBA" id="ARBA00022729"/>
    </source>
</evidence>
<evidence type="ECO:0000256" key="1">
    <source>
        <dbReference type="ARBA" id="ARBA00010296"/>
    </source>
</evidence>
<comment type="caution">
    <text evidence="8">The sequence shown here is derived from an EMBL/GenBank/DDBJ whole genome shotgun (WGS) entry which is preliminary data.</text>
</comment>
<reference evidence="9" key="1">
    <citation type="journal article" date="2019" name="Int. J. Syst. Evol. Microbiol.">
        <title>The Global Catalogue of Microorganisms (GCM) 10K type strain sequencing project: providing services to taxonomists for standard genome sequencing and annotation.</title>
        <authorList>
            <consortium name="The Broad Institute Genomics Platform"/>
            <consortium name="The Broad Institute Genome Sequencing Center for Infectious Disease"/>
            <person name="Wu L."/>
            <person name="Ma J."/>
        </authorList>
    </citation>
    <scope>NUCLEOTIDE SEQUENCE [LARGE SCALE GENOMIC DNA]</scope>
    <source>
        <strain evidence="9">KCTC 42875</strain>
    </source>
</reference>
<keyword evidence="4" id="KW-0472">Membrane</keyword>
<evidence type="ECO:0000256" key="5">
    <source>
        <dbReference type="ARBA" id="ARBA00023139"/>
    </source>
</evidence>
<dbReference type="EMBL" id="JBHRXK010000004">
    <property type="protein sequence ID" value="MFC3551407.1"/>
    <property type="molecule type" value="Genomic_DNA"/>
</dbReference>
<name>A0ABV7RRY6_9GAMM</name>
<keyword evidence="6 8" id="KW-0449">Lipoprotein</keyword>
<keyword evidence="9" id="KW-1185">Reference proteome</keyword>
<dbReference type="InterPro" id="IPR012556">
    <property type="entry name" value="Entericidin"/>
</dbReference>
<dbReference type="RefSeq" id="WP_386759173.1">
    <property type="nucleotide sequence ID" value="NZ_JBHRXK010000004.1"/>
</dbReference>
<evidence type="ECO:0000256" key="4">
    <source>
        <dbReference type="ARBA" id="ARBA00023136"/>
    </source>
</evidence>
<keyword evidence="2" id="KW-1003">Cell membrane</keyword>
<protein>
    <submittedName>
        <fullName evidence="8">Entericidin A/B family lipoprotein</fullName>
    </submittedName>
</protein>
<organism evidence="8 9">
    <name type="scientific">Lysobacter cavernae</name>
    <dbReference type="NCBI Taxonomy" id="1685901"/>
    <lineage>
        <taxon>Bacteria</taxon>
        <taxon>Pseudomonadati</taxon>
        <taxon>Pseudomonadota</taxon>
        <taxon>Gammaproteobacteria</taxon>
        <taxon>Lysobacterales</taxon>
        <taxon>Lysobacteraceae</taxon>
        <taxon>Lysobacter</taxon>
    </lineage>
</organism>
<keyword evidence="5" id="KW-0564">Palmitate</keyword>
<dbReference type="Proteomes" id="UP001595740">
    <property type="component" value="Unassembled WGS sequence"/>
</dbReference>
<evidence type="ECO:0000313" key="9">
    <source>
        <dbReference type="Proteomes" id="UP001595740"/>
    </source>
</evidence>
<feature type="signal peptide" evidence="7">
    <location>
        <begin position="1"/>
        <end position="20"/>
    </location>
</feature>
<evidence type="ECO:0000256" key="2">
    <source>
        <dbReference type="ARBA" id="ARBA00022475"/>
    </source>
</evidence>
<evidence type="ECO:0000313" key="8">
    <source>
        <dbReference type="EMBL" id="MFC3551407.1"/>
    </source>
</evidence>
<feature type="chain" id="PRO_5045809328" evidence="7">
    <location>
        <begin position="21"/>
        <end position="45"/>
    </location>
</feature>
<accession>A0ABV7RRY6</accession>
<comment type="similarity">
    <text evidence="1">Belongs to the EcnA/EcnB lipoprotein family.</text>
</comment>
<proteinExistence type="inferred from homology"/>
<gene>
    <name evidence="8" type="ORF">ACFOLC_10340</name>
</gene>
<dbReference type="Pfam" id="PF08085">
    <property type="entry name" value="Entericidin"/>
    <property type="match status" value="1"/>
</dbReference>